<dbReference type="InterPro" id="IPR052552">
    <property type="entry name" value="YeaO-like"/>
</dbReference>
<dbReference type="STRING" id="1122240.GCA_000620105_02050"/>
<evidence type="ECO:0000313" key="1">
    <source>
        <dbReference type="EMBL" id="AVY95225.1"/>
    </source>
</evidence>
<dbReference type="AlphaFoldDB" id="A0A2S0PD04"/>
<dbReference type="Proteomes" id="UP000244173">
    <property type="component" value="Chromosome"/>
</dbReference>
<dbReference type="PANTHER" id="PTHR36849">
    <property type="entry name" value="CYTOPLASMIC PROTEIN-RELATED"/>
    <property type="match status" value="1"/>
</dbReference>
<dbReference type="EMBL" id="CP028519">
    <property type="protein sequence ID" value="AVY95225.1"/>
    <property type="molecule type" value="Genomic_DNA"/>
</dbReference>
<accession>A0A2S0PD04</accession>
<organism evidence="1 2">
    <name type="scientific">Microvirgula aerodenitrificans</name>
    <dbReference type="NCBI Taxonomy" id="57480"/>
    <lineage>
        <taxon>Bacteria</taxon>
        <taxon>Pseudomonadati</taxon>
        <taxon>Pseudomonadota</taxon>
        <taxon>Betaproteobacteria</taxon>
        <taxon>Neisseriales</taxon>
        <taxon>Aquaspirillaceae</taxon>
        <taxon>Microvirgula</taxon>
    </lineage>
</organism>
<dbReference type="KEGG" id="maer:DAI18_15135"/>
<dbReference type="RefSeq" id="WP_028499139.1">
    <property type="nucleotide sequence ID" value="NZ_CALFSO010000028.1"/>
</dbReference>
<evidence type="ECO:0000313" key="2">
    <source>
        <dbReference type="Proteomes" id="UP000244173"/>
    </source>
</evidence>
<gene>
    <name evidence="1" type="ORF">DAI18_15135</name>
</gene>
<dbReference type="OrthoDB" id="9790745at2"/>
<dbReference type="PANTHER" id="PTHR36849:SF1">
    <property type="entry name" value="CYTOPLASMIC PROTEIN"/>
    <property type="match status" value="1"/>
</dbReference>
<sequence>MTFPITVVHVANLSPDMENLYIVDAKWPKELSRYASGVTQWLKAAAPAEGLVTWLRQDPLRWPTFCEVYWSDLANNPHRWEALREAASRQPVILVHANDSDRYNPAMALARFIEQQLATPDDSTPQANKALS</sequence>
<protein>
    <submittedName>
        <fullName evidence="1">DUF488 domain-containing protein</fullName>
    </submittedName>
</protein>
<name>A0A2S0PD04_9NEIS</name>
<keyword evidence="2" id="KW-1185">Reference proteome</keyword>
<proteinExistence type="predicted"/>
<reference evidence="1 2" key="1">
    <citation type="submission" date="2018-04" db="EMBL/GenBank/DDBJ databases">
        <title>Denitrifier Microvirgula.</title>
        <authorList>
            <person name="Anderson E."/>
            <person name="Jang J."/>
            <person name="Ishii S."/>
        </authorList>
    </citation>
    <scope>NUCLEOTIDE SEQUENCE [LARGE SCALE GENOMIC DNA]</scope>
    <source>
        <strain evidence="1 2">BE2.4</strain>
    </source>
</reference>
<dbReference type="Pfam" id="PF22752">
    <property type="entry name" value="DUF488-N3i"/>
    <property type="match status" value="1"/>
</dbReference>